<gene>
    <name evidence="8" type="primary">murI</name>
    <name evidence="9" type="ORF">GA0061074_1018</name>
</gene>
<protein>
    <recommendedName>
        <fullName evidence="7 8">Glutamate racemase</fullName>
        <ecNumber evidence="2 8">5.1.1.3</ecNumber>
    </recommendedName>
</protein>
<evidence type="ECO:0000256" key="5">
    <source>
        <dbReference type="ARBA" id="ARBA00023235"/>
    </source>
</evidence>
<dbReference type="EC" id="5.1.1.3" evidence="2 8"/>
<evidence type="ECO:0000256" key="6">
    <source>
        <dbReference type="ARBA" id="ARBA00023316"/>
    </source>
</evidence>
<dbReference type="AlphaFoldDB" id="A0A1C3YNL4"/>
<keyword evidence="6 8" id="KW-0961">Cell wall biogenesis/degradation</keyword>
<evidence type="ECO:0000256" key="4">
    <source>
        <dbReference type="ARBA" id="ARBA00022984"/>
    </source>
</evidence>
<dbReference type="InterPro" id="IPR018187">
    <property type="entry name" value="Asp/Glu_racemase_AS_1"/>
</dbReference>
<dbReference type="Gene3D" id="3.40.50.1860">
    <property type="match status" value="2"/>
</dbReference>
<evidence type="ECO:0000256" key="3">
    <source>
        <dbReference type="ARBA" id="ARBA00022960"/>
    </source>
</evidence>
<dbReference type="InterPro" id="IPR004391">
    <property type="entry name" value="Glu_race"/>
</dbReference>
<dbReference type="EMBL" id="FMAO01000001">
    <property type="protein sequence ID" value="SCB71679.1"/>
    <property type="molecule type" value="Genomic_DNA"/>
</dbReference>
<dbReference type="UniPathway" id="UPA00219"/>
<feature type="binding site" evidence="8">
    <location>
        <begin position="185"/>
        <end position="186"/>
    </location>
    <ligand>
        <name>substrate</name>
    </ligand>
</feature>
<evidence type="ECO:0000313" key="10">
    <source>
        <dbReference type="Proteomes" id="UP000199268"/>
    </source>
</evidence>
<comment type="pathway">
    <text evidence="8">Cell wall biogenesis; peptidoglycan biosynthesis.</text>
</comment>
<dbReference type="GO" id="GO:0008360">
    <property type="term" value="P:regulation of cell shape"/>
    <property type="evidence" value="ECO:0007669"/>
    <property type="project" value="UniProtKB-KW"/>
</dbReference>
<keyword evidence="4 8" id="KW-0573">Peptidoglycan synthesis</keyword>
<evidence type="ECO:0000256" key="8">
    <source>
        <dbReference type="HAMAP-Rule" id="MF_00258"/>
    </source>
</evidence>
<dbReference type="PANTHER" id="PTHR21198:SF2">
    <property type="entry name" value="GLUTAMATE RACEMASE"/>
    <property type="match status" value="1"/>
</dbReference>
<dbReference type="InterPro" id="IPR015942">
    <property type="entry name" value="Asp/Glu/hydantoin_racemase"/>
</dbReference>
<proteinExistence type="inferred from homology"/>
<keyword evidence="5 8" id="KW-0413">Isomerase</keyword>
<dbReference type="GO" id="GO:0042802">
    <property type="term" value="F:identical protein binding"/>
    <property type="evidence" value="ECO:0007669"/>
    <property type="project" value="UniProtKB-ARBA"/>
</dbReference>
<comment type="similarity">
    <text evidence="8">Belongs to the aspartate/glutamate racemases family.</text>
</comment>
<feature type="active site" description="Proton donor/acceptor" evidence="8">
    <location>
        <position position="184"/>
    </location>
</feature>
<keyword evidence="10" id="KW-1185">Reference proteome</keyword>
<feature type="binding site" evidence="8">
    <location>
        <begin position="42"/>
        <end position="43"/>
    </location>
    <ligand>
        <name>substrate</name>
    </ligand>
</feature>
<dbReference type="GO" id="GO:0071555">
    <property type="term" value="P:cell wall organization"/>
    <property type="evidence" value="ECO:0007669"/>
    <property type="project" value="UniProtKB-KW"/>
</dbReference>
<evidence type="ECO:0000256" key="1">
    <source>
        <dbReference type="ARBA" id="ARBA00001602"/>
    </source>
</evidence>
<dbReference type="PROSITE" id="PS00923">
    <property type="entry name" value="ASP_GLU_RACEMASE_1"/>
    <property type="match status" value="1"/>
</dbReference>
<organism evidence="9 10">
    <name type="scientific">Weissella bombi</name>
    <dbReference type="NCBI Taxonomy" id="1505725"/>
    <lineage>
        <taxon>Bacteria</taxon>
        <taxon>Bacillati</taxon>
        <taxon>Bacillota</taxon>
        <taxon>Bacilli</taxon>
        <taxon>Lactobacillales</taxon>
        <taxon>Lactobacillaceae</taxon>
        <taxon>Weissella</taxon>
    </lineage>
</organism>
<dbReference type="GO" id="GO:0008881">
    <property type="term" value="F:glutamate racemase activity"/>
    <property type="evidence" value="ECO:0007669"/>
    <property type="project" value="UniProtKB-UniRule"/>
</dbReference>
<dbReference type="NCBIfam" id="TIGR00067">
    <property type="entry name" value="glut_race"/>
    <property type="match status" value="1"/>
</dbReference>
<dbReference type="SUPFAM" id="SSF53681">
    <property type="entry name" value="Aspartate/glutamate racemase"/>
    <property type="match status" value="2"/>
</dbReference>
<sequence length="277" mass="30443">MDNRAIGYIDSGIGGLSVVKKALEKLPNEQVYYVGDTARMPYGPRDPREVKKFTWQLVDFLTDKNIKLLVIACNTATAAALDDLVTNLEIPVIGVIQPGVEAATAVTKTHKVGVIATQGTVNSRAYYDGLKQADHDNHVLQLAAPKLVEIAEQPLKDPVVVQKQITDVLLPIKEENIDTLVLGCTHFPLLASYIQHAVGEQVKLVDAGAAAVSVVEKILKEQNIQHEPTSIELHNQDEYYTTGSQTTFAKLAEAWLQKSNLNVQHLDIKDNHLKLVK</sequence>
<dbReference type="OrthoDB" id="9801055at2"/>
<feature type="binding site" evidence="8">
    <location>
        <begin position="10"/>
        <end position="11"/>
    </location>
    <ligand>
        <name>substrate</name>
    </ligand>
</feature>
<dbReference type="Pfam" id="PF01177">
    <property type="entry name" value="Asp_Glu_race"/>
    <property type="match status" value="1"/>
</dbReference>
<comment type="function">
    <text evidence="8">Provides the (R)-glutamate required for cell wall biosynthesis.</text>
</comment>
<dbReference type="InterPro" id="IPR001920">
    <property type="entry name" value="Asp/Glu_race"/>
</dbReference>
<dbReference type="PROSITE" id="PS00924">
    <property type="entry name" value="ASP_GLU_RACEMASE_2"/>
    <property type="match status" value="1"/>
</dbReference>
<feature type="active site" description="Proton donor/acceptor" evidence="8">
    <location>
        <position position="73"/>
    </location>
</feature>
<accession>A0A1C3YNL4</accession>
<name>A0A1C3YNL4_9LACO</name>
<dbReference type="InterPro" id="IPR033134">
    <property type="entry name" value="Asp/Glu_racemase_AS_2"/>
</dbReference>
<dbReference type="GO" id="GO:0009252">
    <property type="term" value="P:peptidoglycan biosynthetic process"/>
    <property type="evidence" value="ECO:0007669"/>
    <property type="project" value="UniProtKB-UniRule"/>
</dbReference>
<evidence type="ECO:0000256" key="7">
    <source>
        <dbReference type="ARBA" id="ARBA00070053"/>
    </source>
</evidence>
<evidence type="ECO:0000256" key="2">
    <source>
        <dbReference type="ARBA" id="ARBA00013090"/>
    </source>
</evidence>
<evidence type="ECO:0000313" key="9">
    <source>
        <dbReference type="EMBL" id="SCB71679.1"/>
    </source>
</evidence>
<dbReference type="FunFam" id="3.40.50.1860:FF:000002">
    <property type="entry name" value="Glutamate racemase"/>
    <property type="match status" value="1"/>
</dbReference>
<comment type="catalytic activity">
    <reaction evidence="1 8">
        <text>L-glutamate = D-glutamate</text>
        <dbReference type="Rhea" id="RHEA:12813"/>
        <dbReference type="ChEBI" id="CHEBI:29985"/>
        <dbReference type="ChEBI" id="CHEBI:29986"/>
        <dbReference type="EC" id="5.1.1.3"/>
    </reaction>
</comment>
<feature type="binding site" evidence="8">
    <location>
        <begin position="74"/>
        <end position="75"/>
    </location>
    <ligand>
        <name>substrate</name>
    </ligand>
</feature>
<reference evidence="10" key="1">
    <citation type="submission" date="2016-08" db="EMBL/GenBank/DDBJ databases">
        <authorList>
            <person name="Varghese N."/>
            <person name="Submissions Spin"/>
        </authorList>
    </citation>
    <scope>NUCLEOTIDE SEQUENCE [LARGE SCALE GENOMIC DNA]</scope>
    <source>
        <strain evidence="10">R-53094</strain>
    </source>
</reference>
<keyword evidence="3 8" id="KW-0133">Cell shape</keyword>
<dbReference type="STRING" id="1505725.GA0061074_1018"/>
<dbReference type="PANTHER" id="PTHR21198">
    <property type="entry name" value="GLUTAMATE RACEMASE"/>
    <property type="match status" value="1"/>
</dbReference>
<dbReference type="RefSeq" id="WP_092461061.1">
    <property type="nucleotide sequence ID" value="NZ_BJEE01000002.1"/>
</dbReference>
<dbReference type="HAMAP" id="MF_00258">
    <property type="entry name" value="Glu_racemase"/>
    <property type="match status" value="1"/>
</dbReference>
<dbReference type="Proteomes" id="UP000199268">
    <property type="component" value="Unassembled WGS sequence"/>
</dbReference>